<dbReference type="OrthoDB" id="1121111at2"/>
<feature type="zinc finger region" description="dksA C4-type" evidence="1">
    <location>
        <begin position="83"/>
        <end position="107"/>
    </location>
</feature>
<gene>
    <name evidence="2" type="ORF">SAMN05216553_101506</name>
</gene>
<reference evidence="3" key="1">
    <citation type="submission" date="2016-10" db="EMBL/GenBank/DDBJ databases">
        <authorList>
            <person name="Varghese N."/>
            <person name="Submissions S."/>
        </authorList>
    </citation>
    <scope>NUCLEOTIDE SEQUENCE [LARGE SCALE GENOMIC DNA]</scope>
    <source>
        <strain evidence="3">CGMCC 4.3506</strain>
    </source>
</reference>
<organism evidence="2 3">
    <name type="scientific">Lentzea fradiae</name>
    <dbReference type="NCBI Taxonomy" id="200378"/>
    <lineage>
        <taxon>Bacteria</taxon>
        <taxon>Bacillati</taxon>
        <taxon>Actinomycetota</taxon>
        <taxon>Actinomycetes</taxon>
        <taxon>Pseudonocardiales</taxon>
        <taxon>Pseudonocardiaceae</taxon>
        <taxon>Lentzea</taxon>
    </lineage>
</organism>
<dbReference type="PROSITE" id="PS51128">
    <property type="entry name" value="ZF_DKSA_2"/>
    <property type="match status" value="1"/>
</dbReference>
<dbReference type="AlphaFoldDB" id="A0A1G7KV68"/>
<dbReference type="Gene3D" id="1.20.120.910">
    <property type="entry name" value="DksA, coiled-coil domain"/>
    <property type="match status" value="1"/>
</dbReference>
<evidence type="ECO:0000256" key="1">
    <source>
        <dbReference type="PROSITE-ProRule" id="PRU00510"/>
    </source>
</evidence>
<evidence type="ECO:0000313" key="3">
    <source>
        <dbReference type="Proteomes" id="UP000199623"/>
    </source>
</evidence>
<evidence type="ECO:0000313" key="2">
    <source>
        <dbReference type="EMBL" id="SDF41158.1"/>
    </source>
</evidence>
<accession>A0A1G7KV68</accession>
<dbReference type="RefSeq" id="WP_090045018.1">
    <property type="nucleotide sequence ID" value="NZ_FNCC01000001.1"/>
</dbReference>
<sequence length="120" mass="13126">MTAGLVLPAAPRDDLTTLLPVLRRRLEEERAFRLDQLAELDVTDPGDAARREVAELVAAGAAIALEDIEIALLRMDIGSYGRCHTCHAEISVRLLEAIPQTRSCGAHWRTEEEALAGSRP</sequence>
<proteinExistence type="predicted"/>
<keyword evidence="3" id="KW-1185">Reference proteome</keyword>
<protein>
    <submittedName>
        <fullName evidence="2">DnaK suppressor protein</fullName>
    </submittedName>
</protein>
<dbReference type="Proteomes" id="UP000199623">
    <property type="component" value="Unassembled WGS sequence"/>
</dbReference>
<dbReference type="EMBL" id="FNCC01000001">
    <property type="protein sequence ID" value="SDF41158.1"/>
    <property type="molecule type" value="Genomic_DNA"/>
</dbReference>
<name>A0A1G7KV68_9PSEU</name>
<dbReference type="STRING" id="200378.SAMN05216553_101506"/>